<feature type="compositionally biased region" description="Low complexity" evidence="1">
    <location>
        <begin position="467"/>
        <end position="492"/>
    </location>
</feature>
<sequence>MASRNSEDDQGLDALHTCSPGCDAAFQNALGSAAADADGAGLDTGAFRPVRLDVRQFRDLLDALPPPVDSPPLQRPWSSGTRVLLEEAKTLHHSLYRRSSEEERRRYLLLRAYPVASLTRDPGSLGLDADACAALLSGPDGAREVVASRSGLLSCLELVGRLPDVARLLALQMAVLSCRPAPPLAVGLLLADPAAPSDVAGKAAAAWQAMRRHRPDLPEHPLSLPRLTELAAEAAQRLAAEAADPAPAASAEESAASPAPPTAPVPETSVQSTSPGLDALAADLDRLSASFEAAAGAARRVHDAVAERRRPDSADLDRLTRLVADLDRIGAAVCAVTGRTALPASLAELAAEFDAARAHAARAGLLSRFATLTGPATLESVLSGIRTAARTADEAAVEWLRLLAELVDRQRQNPYDSALLHLGTELGERIPQEWGSVVMAALSGQLSLGGPAAAPGPAVTAAGVPEEVPAAGPASPEAEAAAAGPSDAGDVPAPEPLDDALAELDAVLAAESAPPPPPDTAAAEPAEDPDRPLPEATPAPVPETVSDAAPETTPDATAPAPDPAPQDTGPAAPEPGPSAAASRPAPEHAPEPAAPPAAAPDDERSTDPAAQAPALLPVAAPAPARRTPALVRHEQQALQQRRFALAGWLNRAAGLPENIAAIRDAAACAEQLRGTTGPMVEAFRVRAEALADDLPDDPADRLLAWAAAIRAVLVAPITEAFQLIVQTSAVTSGRPALQTIGEAFRTAAQSGVYLDLSHTGELLRDADLARQEHEDAVHRAAVLRENARSRTINYQAASALWRQMVSPGGALWDLLDIPASNNAARLGECRRLVSELLVPDAVDNLIDRLYRESRRGVPNKKRHQTIIAGARTALRKYTEDVRDAANEWITAVDHMRALDDSHGHGPAGRGLGDLRQVMVEQYERAAAELDALVDGDNPLLGAAARGARHLLDDVHALLRGRVPQAGGLAPTLVLNRDVLLVPRIRVSPSGEVAAPPTLEELAEVLRDDRDPADVCGQRIERGDLVGAELVADLVRVDDPALADRLVEQVSARVDEEWSRLREACEAFQTDAAMRWRNGALSEEEFARLRGGVELLLSGSERRDFDVMAAELDGLRAEADRLCEARISGRREEVRRAAETSDQVARYADRLRRYLDHGQVTSADETLAQLRANRGFVVRRDEEVDHFSAFYPAFPKALERTQRRVRRGEHPLQAVFDELLRHLNRRSGDEPAPVAEHPELFADLLAAHSSHRERTTAGDALRQWRTVAQGAKSSGNLKSAVEKILLLLGVEGTVPVDPLATQPQHRERLLRMSLTGVKLTGDPLLPAFGSKMVRPGPAGSELLLHLVWKRPEPREMFQWLSEVPRDRTVLVLYFGLLTYEQRQELASLARGNPDPVVAVVDDAVVSYLAALAKPEWSTTVRLIAPFTATRPFQAERMIPEEMFYGREEDLNAVMAPSGAHFVYGGRQLGKSVLLAEAGRRLRAQSDRPVVVQLDIYEIGRSELQIAAFWARLGGALPEHGIVPESAPVPATRQEVCDAVRRWSRAHPDRRLLMFFDEADEFLNLDAREHQFANVVALRELMNATDNRVKAVFAGLHKIARFRSYPNQPFANLGEPLGIGPLAFQDAFDLLTRPLRTLGFHLPEDLAVNIIAQANNAPAIVQYFGDLLLKRLRRSTVELPYEVTVEDVQAVRDDTDLDKAFRDRFEWTLDLDRRYKVIAYAVALRTMDARDSTVDEKDLLAECRFWWPTAFDGCSPDEFGALLEECVDLGVLAEEDGEFRLRTPHILNLLGGRGRVERELQEADSTYQLPDDSFDPAYYRAYYADGPELSPLTAAQAARLGQPDGRPRLVVGSDALQLSRVPRVLADAVAKVQGRCHHVRPGGVEFAEAVRLAGGRDVVLVELAEPVEAALAQVAAAEAALRADAGGGLNVVLLASPVHAPLISGALGRPVSEPQAETLSRVDVVELRRFGRSGVGQWRLLDDFEPIAKEAFHEPLFRVTGGWPSLVNEVVREVVGGERRTPQEALAQVEAHLLADPDAFVASTGVTAHPAVLAAWAQIAEHSEMAEPEDGLVLLLELAEEERPGLFDAAGHGAIDLLGLVWVLRGLGALVPVDGGRLAPEPVLLAAYRSSRFAAVFEEGR</sequence>
<feature type="compositionally biased region" description="Low complexity" evidence="1">
    <location>
        <begin position="238"/>
        <end position="257"/>
    </location>
</feature>
<feature type="region of interest" description="Disordered" evidence="1">
    <location>
        <begin position="238"/>
        <end position="275"/>
    </location>
</feature>
<evidence type="ECO:0000313" key="3">
    <source>
        <dbReference type="Proteomes" id="UP000832041"/>
    </source>
</evidence>
<organism evidence="2 3">
    <name type="scientific">Thermobifida alba</name>
    <name type="common">Thermomonospora alba</name>
    <dbReference type="NCBI Taxonomy" id="53522"/>
    <lineage>
        <taxon>Bacteria</taxon>
        <taxon>Bacillati</taxon>
        <taxon>Actinomycetota</taxon>
        <taxon>Actinomycetes</taxon>
        <taxon>Streptosporangiales</taxon>
        <taxon>Nocardiopsidaceae</taxon>
        <taxon>Thermobifida</taxon>
    </lineage>
</organism>
<evidence type="ECO:0000313" key="2">
    <source>
        <dbReference type="EMBL" id="UPT23208.1"/>
    </source>
</evidence>
<dbReference type="InterPro" id="IPR027417">
    <property type="entry name" value="P-loop_NTPase"/>
</dbReference>
<accession>A0ABY4LAD2</accession>
<dbReference type="SUPFAM" id="SSF52540">
    <property type="entry name" value="P-loop containing nucleoside triphosphate hydrolases"/>
    <property type="match status" value="1"/>
</dbReference>
<proteinExistence type="predicted"/>
<protein>
    <recommendedName>
        <fullName evidence="4">AAA+ ATPase domain-containing protein</fullName>
    </recommendedName>
</protein>
<reference evidence="2 3" key="1">
    <citation type="submission" date="2020-04" db="EMBL/GenBank/DDBJ databases">
        <title>Thermobifida alba genome sequencing and assembly.</title>
        <authorList>
            <person name="Luzics S."/>
            <person name="Horvath B."/>
            <person name="Nagy I."/>
            <person name="Toth A."/>
            <person name="Nagy I."/>
            <person name="Kukolya J."/>
        </authorList>
    </citation>
    <scope>NUCLEOTIDE SEQUENCE [LARGE SCALE GENOMIC DNA]</scope>
    <source>
        <strain evidence="2 3">DSM 43795</strain>
    </source>
</reference>
<gene>
    <name evidence="2" type="ORF">FOF52_21545</name>
</gene>
<dbReference type="Proteomes" id="UP000832041">
    <property type="component" value="Chromosome"/>
</dbReference>
<evidence type="ECO:0008006" key="4">
    <source>
        <dbReference type="Google" id="ProtNLM"/>
    </source>
</evidence>
<dbReference type="RefSeq" id="WP_248591733.1">
    <property type="nucleotide sequence ID" value="NZ_BAABEB010000018.1"/>
</dbReference>
<feature type="region of interest" description="Disordered" evidence="1">
    <location>
        <begin position="467"/>
        <end position="496"/>
    </location>
</feature>
<dbReference type="Gene3D" id="3.40.50.300">
    <property type="entry name" value="P-loop containing nucleotide triphosphate hydrolases"/>
    <property type="match status" value="1"/>
</dbReference>
<dbReference type="EMBL" id="CP051627">
    <property type="protein sequence ID" value="UPT23208.1"/>
    <property type="molecule type" value="Genomic_DNA"/>
</dbReference>
<keyword evidence="3" id="KW-1185">Reference proteome</keyword>
<evidence type="ECO:0000256" key="1">
    <source>
        <dbReference type="SAM" id="MobiDB-lite"/>
    </source>
</evidence>
<feature type="region of interest" description="Disordered" evidence="1">
    <location>
        <begin position="510"/>
        <end position="608"/>
    </location>
</feature>
<feature type="compositionally biased region" description="Low complexity" evidence="1">
    <location>
        <begin position="547"/>
        <end position="584"/>
    </location>
</feature>
<name>A0ABY4LAD2_THEAE</name>